<reference evidence="7 8" key="1">
    <citation type="submission" date="2020-08" db="EMBL/GenBank/DDBJ databases">
        <authorList>
            <person name="Newling K."/>
            <person name="Davey J."/>
            <person name="Forrester S."/>
        </authorList>
    </citation>
    <scope>NUCLEOTIDE SEQUENCE [LARGE SCALE GENOMIC DNA]</scope>
    <source>
        <strain evidence="8">Crithidia deanei Carvalho (ATCC PRA-265)</strain>
    </source>
</reference>
<protein>
    <submittedName>
        <fullName evidence="7">Peptidase S24-like, putative</fullName>
    </submittedName>
</protein>
<dbReference type="CDD" id="cd06530">
    <property type="entry name" value="S26_SPase_I"/>
    <property type="match status" value="1"/>
</dbReference>
<evidence type="ECO:0000256" key="2">
    <source>
        <dbReference type="ARBA" id="ARBA00022792"/>
    </source>
</evidence>
<name>A0A7G2C3D2_9TRYP</name>
<evidence type="ECO:0000313" key="8">
    <source>
        <dbReference type="Proteomes" id="UP000515908"/>
    </source>
</evidence>
<dbReference type="GO" id="GO:0004252">
    <property type="term" value="F:serine-type endopeptidase activity"/>
    <property type="evidence" value="ECO:0007669"/>
    <property type="project" value="InterPro"/>
</dbReference>
<dbReference type="GO" id="GO:0006465">
    <property type="term" value="P:signal peptide processing"/>
    <property type="evidence" value="ECO:0007669"/>
    <property type="project" value="InterPro"/>
</dbReference>
<dbReference type="AlphaFoldDB" id="A0A7G2C3D2"/>
<dbReference type="VEuPathDB" id="TriTrypDB:ADEAN_000154300"/>
<dbReference type="Gene3D" id="2.10.109.10">
    <property type="entry name" value="Umud Fragment, subunit A"/>
    <property type="match status" value="1"/>
</dbReference>
<keyword evidence="8" id="KW-1185">Reference proteome</keyword>
<evidence type="ECO:0000259" key="6">
    <source>
        <dbReference type="Pfam" id="PF10502"/>
    </source>
</evidence>
<keyword evidence="2" id="KW-0999">Mitochondrion inner membrane</keyword>
<keyword evidence="5" id="KW-0472">Membrane</keyword>
<evidence type="ECO:0000256" key="1">
    <source>
        <dbReference type="ARBA" id="ARBA00004273"/>
    </source>
</evidence>
<evidence type="ECO:0000256" key="4">
    <source>
        <dbReference type="ARBA" id="ARBA00023128"/>
    </source>
</evidence>
<dbReference type="PANTHER" id="PTHR12383:SF16">
    <property type="entry name" value="MITOCHONDRIAL INNER MEMBRANE PROTEASE SUBUNIT 1"/>
    <property type="match status" value="1"/>
</dbReference>
<dbReference type="Pfam" id="PF10502">
    <property type="entry name" value="Peptidase_S26"/>
    <property type="match status" value="1"/>
</dbReference>
<dbReference type="Proteomes" id="UP000515908">
    <property type="component" value="Chromosome 03"/>
</dbReference>
<feature type="domain" description="Peptidase S26" evidence="6">
    <location>
        <begin position="33"/>
        <end position="188"/>
    </location>
</feature>
<dbReference type="GO" id="GO:0006627">
    <property type="term" value="P:protein processing involved in protein targeting to mitochondrion"/>
    <property type="evidence" value="ECO:0007669"/>
    <property type="project" value="TreeGrafter"/>
</dbReference>
<dbReference type="InterPro" id="IPR052064">
    <property type="entry name" value="Mito_IMP1_subunit"/>
</dbReference>
<dbReference type="SUPFAM" id="SSF51306">
    <property type="entry name" value="LexA/Signal peptidase"/>
    <property type="match status" value="1"/>
</dbReference>
<evidence type="ECO:0000256" key="3">
    <source>
        <dbReference type="ARBA" id="ARBA00022801"/>
    </source>
</evidence>
<dbReference type="EMBL" id="LR877147">
    <property type="protein sequence ID" value="CAD2214099.1"/>
    <property type="molecule type" value="Genomic_DNA"/>
</dbReference>
<evidence type="ECO:0000256" key="5">
    <source>
        <dbReference type="ARBA" id="ARBA00023136"/>
    </source>
</evidence>
<keyword evidence="4" id="KW-0496">Mitochondrion</keyword>
<evidence type="ECO:0000313" key="7">
    <source>
        <dbReference type="EMBL" id="CAD2214099.1"/>
    </source>
</evidence>
<organism evidence="7 8">
    <name type="scientific">Angomonas deanei</name>
    <dbReference type="NCBI Taxonomy" id="59799"/>
    <lineage>
        <taxon>Eukaryota</taxon>
        <taxon>Discoba</taxon>
        <taxon>Euglenozoa</taxon>
        <taxon>Kinetoplastea</taxon>
        <taxon>Metakinetoplastina</taxon>
        <taxon>Trypanosomatida</taxon>
        <taxon>Trypanosomatidae</taxon>
        <taxon>Strigomonadinae</taxon>
        <taxon>Angomonas</taxon>
    </lineage>
</organism>
<accession>A0A7G2C3D2</accession>
<dbReference type="PANTHER" id="PTHR12383">
    <property type="entry name" value="PROTEASE FAMILY S26 MITOCHONDRIAL INNER MEMBRANE PROTEASE-RELATED"/>
    <property type="match status" value="1"/>
</dbReference>
<proteinExistence type="predicted"/>
<gene>
    <name evidence="7" type="ORF">ADEAN_000154300</name>
</gene>
<sequence>MRQWWANLRASKYRDVPFVLFGVFLGWNSDFICSVKGVSMTPTIQPGEYIVFIPWSLLHILQYFGACPVKEGSVVLLKISDDLSVCKRVTRMTEGRENAEKWNLEYFSNFSVYNVDENSTLTSDVEYFEELSRAKFRSTDWDTCLDKGTESSTFLWVEGDNSSNSHDSRACGPVPMECLRGYVKASIWPYPHLIR</sequence>
<dbReference type="InterPro" id="IPR036286">
    <property type="entry name" value="LexA/Signal_pep-like_sf"/>
</dbReference>
<comment type="subcellular location">
    <subcellularLocation>
        <location evidence="1">Mitochondrion inner membrane</location>
    </subcellularLocation>
</comment>
<dbReference type="InterPro" id="IPR019533">
    <property type="entry name" value="Peptidase_S26"/>
</dbReference>
<keyword evidence="3" id="KW-0378">Hydrolase</keyword>
<dbReference type="GO" id="GO:0042720">
    <property type="term" value="C:mitochondrial inner membrane peptidase complex"/>
    <property type="evidence" value="ECO:0007669"/>
    <property type="project" value="TreeGrafter"/>
</dbReference>